<proteinExistence type="predicted"/>
<sequence>MNTSTVNFDSDSSSDYYDEKWDKMTRYLEFQEAYCNPSKYRGRCDPNNPELIEWFAKRKLTKRLENWGQMIVN</sequence>
<dbReference type="AlphaFoldDB" id="A0A3P6S3H6"/>
<protein>
    <submittedName>
        <fullName evidence="1">Uncharacterized protein</fullName>
    </submittedName>
</protein>
<dbReference type="EMBL" id="UYRT01010134">
    <property type="protein sequence ID" value="VDK48668.1"/>
    <property type="molecule type" value="Genomic_DNA"/>
</dbReference>
<organism evidence="1 2">
    <name type="scientific">Gongylonema pulchrum</name>
    <dbReference type="NCBI Taxonomy" id="637853"/>
    <lineage>
        <taxon>Eukaryota</taxon>
        <taxon>Metazoa</taxon>
        <taxon>Ecdysozoa</taxon>
        <taxon>Nematoda</taxon>
        <taxon>Chromadorea</taxon>
        <taxon>Rhabditida</taxon>
        <taxon>Spirurina</taxon>
        <taxon>Spiruromorpha</taxon>
        <taxon>Spiruroidea</taxon>
        <taxon>Gongylonematidae</taxon>
        <taxon>Gongylonema</taxon>
    </lineage>
</organism>
<reference evidence="1 2" key="1">
    <citation type="submission" date="2018-11" db="EMBL/GenBank/DDBJ databases">
        <authorList>
            <consortium name="Pathogen Informatics"/>
        </authorList>
    </citation>
    <scope>NUCLEOTIDE SEQUENCE [LARGE SCALE GENOMIC DNA]</scope>
</reference>
<dbReference type="Proteomes" id="UP000271098">
    <property type="component" value="Unassembled WGS sequence"/>
</dbReference>
<keyword evidence="2" id="KW-1185">Reference proteome</keyword>
<gene>
    <name evidence="1" type="ORF">GPUH_LOCUS5024</name>
</gene>
<name>A0A3P6S3H6_9BILA</name>
<evidence type="ECO:0000313" key="1">
    <source>
        <dbReference type="EMBL" id="VDK48668.1"/>
    </source>
</evidence>
<accession>A0A3P6S3H6</accession>
<evidence type="ECO:0000313" key="2">
    <source>
        <dbReference type="Proteomes" id="UP000271098"/>
    </source>
</evidence>